<dbReference type="EMBL" id="NILC01000030">
    <property type="protein sequence ID" value="TWL22046.1"/>
    <property type="molecule type" value="Genomic_DNA"/>
</dbReference>
<protein>
    <submittedName>
        <fullName evidence="1">Uncharacterized protein</fullName>
    </submittedName>
</protein>
<evidence type="ECO:0000313" key="1">
    <source>
        <dbReference type="EMBL" id="TWL22046.1"/>
    </source>
</evidence>
<comment type="caution">
    <text evidence="1">The sequence shown here is derived from an EMBL/GenBank/DDBJ whole genome shotgun (WGS) entry which is preliminary data.</text>
</comment>
<accession>A0A8B5Y7B0</accession>
<dbReference type="AlphaFoldDB" id="A0A8B5Y7B0"/>
<name>A0A8B5Y7B0_BACLI</name>
<dbReference type="Pfam" id="PF21567">
    <property type="entry name" value="Gp22"/>
    <property type="match status" value="1"/>
</dbReference>
<evidence type="ECO:0000313" key="2">
    <source>
        <dbReference type="Proteomes" id="UP000435910"/>
    </source>
</evidence>
<reference evidence="1 2" key="1">
    <citation type="submission" date="2019-06" db="EMBL/GenBank/DDBJ databases">
        <title>Genome sequence analysis of &gt;100 Bacillus licheniformis strains suggests intrinsic resistance to this species.</title>
        <authorList>
            <person name="Wels M."/>
            <person name="Siezen R.J."/>
            <person name="Johansen E."/>
            <person name="Stuer-Lauridsen B."/>
            <person name="Bjerre K."/>
            <person name="Nielsen B.K.K."/>
        </authorList>
    </citation>
    <scope>NUCLEOTIDE SEQUENCE [LARGE SCALE GENOMIC DNA]</scope>
    <source>
        <strain evidence="1 2">BAC-16736</strain>
    </source>
</reference>
<gene>
    <name evidence="1" type="ORF">CHCC16736_0509</name>
</gene>
<dbReference type="Proteomes" id="UP000435910">
    <property type="component" value="Unassembled WGS sequence"/>
</dbReference>
<dbReference type="Gene3D" id="2.60.40.2980">
    <property type="match status" value="1"/>
</dbReference>
<dbReference type="InterPro" id="IPR049300">
    <property type="entry name" value="Gp22-like_sf"/>
</dbReference>
<sequence>MAIDYKDYSYHKYMDGVEITETDTGIIISEFDLIDGDTKHHFDAVSISLDKDDEFPVLYELFIVKDADTGSMKYHLDKTYIDGVFLPAYSGTDKLLHTFMGIEVSPSGEKKGFIVPLVKPPEKEGNSNDPT</sequence>
<organism evidence="1 2">
    <name type="scientific">Bacillus licheniformis</name>
    <dbReference type="NCBI Taxonomy" id="1402"/>
    <lineage>
        <taxon>Bacteria</taxon>
        <taxon>Bacillati</taxon>
        <taxon>Bacillota</taxon>
        <taxon>Bacilli</taxon>
        <taxon>Bacillales</taxon>
        <taxon>Bacillaceae</taxon>
        <taxon>Bacillus</taxon>
    </lineage>
</organism>
<proteinExistence type="predicted"/>
<dbReference type="InterPro" id="IPR049298">
    <property type="entry name" value="Gp22-like"/>
</dbReference>
<dbReference type="RefSeq" id="WP_061576047.1">
    <property type="nucleotide sequence ID" value="NZ_JARAFC010000007.1"/>
</dbReference>